<proteinExistence type="predicted"/>
<name>A0AA88JEX2_FICCA</name>
<dbReference type="EMBL" id="BTGU01019935">
    <property type="protein sequence ID" value="GMN74433.1"/>
    <property type="molecule type" value="Genomic_DNA"/>
</dbReference>
<evidence type="ECO:0000313" key="2">
    <source>
        <dbReference type="EMBL" id="GMN74433.1"/>
    </source>
</evidence>
<feature type="region of interest" description="Disordered" evidence="1">
    <location>
        <begin position="133"/>
        <end position="162"/>
    </location>
</feature>
<reference evidence="2" key="1">
    <citation type="submission" date="2023-07" db="EMBL/GenBank/DDBJ databases">
        <title>draft genome sequence of fig (Ficus carica).</title>
        <authorList>
            <person name="Takahashi T."/>
            <person name="Nishimura K."/>
        </authorList>
    </citation>
    <scope>NUCLEOTIDE SEQUENCE</scope>
</reference>
<accession>A0AA88JEX2</accession>
<dbReference type="Proteomes" id="UP001187192">
    <property type="component" value="Unassembled WGS sequence"/>
</dbReference>
<feature type="non-terminal residue" evidence="2">
    <location>
        <position position="206"/>
    </location>
</feature>
<keyword evidence="3" id="KW-1185">Reference proteome</keyword>
<comment type="caution">
    <text evidence="2">The sequence shown here is derived from an EMBL/GenBank/DDBJ whole genome shotgun (WGS) entry which is preliminary data.</text>
</comment>
<evidence type="ECO:0000256" key="1">
    <source>
        <dbReference type="SAM" id="MobiDB-lite"/>
    </source>
</evidence>
<evidence type="ECO:0000313" key="3">
    <source>
        <dbReference type="Proteomes" id="UP001187192"/>
    </source>
</evidence>
<gene>
    <name evidence="2" type="ORF">TIFTF001_056206</name>
</gene>
<feature type="compositionally biased region" description="Acidic residues" evidence="1">
    <location>
        <begin position="137"/>
        <end position="156"/>
    </location>
</feature>
<organism evidence="2 3">
    <name type="scientific">Ficus carica</name>
    <name type="common">Common fig</name>
    <dbReference type="NCBI Taxonomy" id="3494"/>
    <lineage>
        <taxon>Eukaryota</taxon>
        <taxon>Viridiplantae</taxon>
        <taxon>Streptophyta</taxon>
        <taxon>Embryophyta</taxon>
        <taxon>Tracheophyta</taxon>
        <taxon>Spermatophyta</taxon>
        <taxon>Magnoliopsida</taxon>
        <taxon>eudicotyledons</taxon>
        <taxon>Gunneridae</taxon>
        <taxon>Pentapetalae</taxon>
        <taxon>rosids</taxon>
        <taxon>fabids</taxon>
        <taxon>Rosales</taxon>
        <taxon>Moraceae</taxon>
        <taxon>Ficeae</taxon>
        <taxon>Ficus</taxon>
    </lineage>
</organism>
<protein>
    <submittedName>
        <fullName evidence="2">Uncharacterized protein</fullName>
    </submittedName>
</protein>
<sequence length="206" mass="22261">MANPMNFTAINRCAEYLLDEAVNGAAIGGEIEGVLVGVPEEPEQIVGELSRHVVDINLDRHTQRVVGISVQPPGLGGREQIVEFRLAEESTDGVIWRRRVVEEMLEGGNEGGLGGVGVGKRGGGEMVVGKMWGGIAEGEEEEEERESGEREDEEEERGFGSGSAVLPCQCHPPSLSLSLFLFLFLFLFPSNSDFSPHTRVRSGPAQ</sequence>
<dbReference type="AlphaFoldDB" id="A0AA88JEX2"/>